<dbReference type="AlphaFoldDB" id="A0A178KL55"/>
<name>A0A178KL55_9GAMM</name>
<keyword evidence="2" id="KW-1185">Reference proteome</keyword>
<evidence type="ECO:0000313" key="1">
    <source>
        <dbReference type="EMBL" id="OAN17970.1"/>
    </source>
</evidence>
<dbReference type="EMBL" id="LVHF01000012">
    <property type="protein sequence ID" value="OAN17970.1"/>
    <property type="molecule type" value="Genomic_DNA"/>
</dbReference>
<gene>
    <name evidence="1" type="ORF">A3K86_03360</name>
</gene>
<evidence type="ECO:0000313" key="2">
    <source>
        <dbReference type="Proteomes" id="UP000078503"/>
    </source>
</evidence>
<accession>A0A178KL55</accession>
<sequence length="535" mass="59871">MEVKSVGVNATAINYQHSPRIDGYTVSVDELNDGGDSYQDDGYTLAEGDFEFPIVGAAKVSVQHDDSFDSSYLNGDVSRIYTYQAETVDIADTQMNFNIEFVNAGWMYVTAVFKESDIAQISEIKLVANGNEVEMVKSADSQHHYFYGYVRNDAELVLNYYGQELRSNIVYNTQQGTNEGKHGEFVVSTKEGNVIITDPDWDKLEPTPIVLPPKPKEYSDVVTYYYSTADECSYNASLNSANYFAVKLEPSTSLSTVSCSWEQRGGPQTDKGLESQGFEVVPTYIPLMFDRTPFIDTRQECIHLALATPATHYAYIETGSYQKSCYIQSESGTTGSWDVIYFGGEIHSLASVLDVQRIFHETPNDTTFTVNSDSSVTFSTKNSSYIRDDYATDFYKLANEVESVELSELDVSTLFEGITFDSTALTEFVQVVIVARDTAKGSTDEIRVVWYPYDRGEDVDIYASMESPTKTTLADLQRDFDIYAASKPTWIVKTNVKSYMNGGNQVQTNGYYQIRYGSASLVTFEADFKGIQIKK</sequence>
<organism evidence="1 2">
    <name type="scientific">Photobacterium jeanii</name>
    <dbReference type="NCBI Taxonomy" id="858640"/>
    <lineage>
        <taxon>Bacteria</taxon>
        <taxon>Pseudomonadati</taxon>
        <taxon>Pseudomonadota</taxon>
        <taxon>Gammaproteobacteria</taxon>
        <taxon>Vibrionales</taxon>
        <taxon>Vibrionaceae</taxon>
        <taxon>Photobacterium</taxon>
    </lineage>
</organism>
<dbReference type="Proteomes" id="UP000078503">
    <property type="component" value="Unassembled WGS sequence"/>
</dbReference>
<protein>
    <submittedName>
        <fullName evidence="1">Uncharacterized protein</fullName>
    </submittedName>
</protein>
<comment type="caution">
    <text evidence="1">The sequence shown here is derived from an EMBL/GenBank/DDBJ whole genome shotgun (WGS) entry which is preliminary data.</text>
</comment>
<reference evidence="1 2" key="1">
    <citation type="submission" date="2016-03" db="EMBL/GenBank/DDBJ databases">
        <title>Photobacterium proteolyticum sp. nov. a protease producing bacterium isolated from ocean sediments of Laizhou Bay.</title>
        <authorList>
            <person name="Li Y."/>
        </authorList>
    </citation>
    <scope>NUCLEOTIDE SEQUENCE [LARGE SCALE GENOMIC DNA]</scope>
    <source>
        <strain evidence="1 2">R-40508</strain>
    </source>
</reference>
<proteinExistence type="predicted"/>